<keyword evidence="1" id="KW-0472">Membrane</keyword>
<name>A0A9P5NMX5_GYMJU</name>
<dbReference type="OrthoDB" id="3038990at2759"/>
<gene>
    <name evidence="3" type="ORF">CPB84DRAFT_1781227</name>
</gene>
<evidence type="ECO:0000313" key="4">
    <source>
        <dbReference type="Proteomes" id="UP000724874"/>
    </source>
</evidence>
<feature type="transmembrane region" description="Helical" evidence="1">
    <location>
        <begin position="156"/>
        <end position="179"/>
    </location>
</feature>
<dbReference type="EMBL" id="JADNYJ010000056">
    <property type="protein sequence ID" value="KAF8898043.1"/>
    <property type="molecule type" value="Genomic_DNA"/>
</dbReference>
<evidence type="ECO:0000256" key="1">
    <source>
        <dbReference type="SAM" id="Phobius"/>
    </source>
</evidence>
<dbReference type="AlphaFoldDB" id="A0A9P5NMX5"/>
<comment type="caution">
    <text evidence="3">The sequence shown here is derived from an EMBL/GenBank/DDBJ whole genome shotgun (WGS) entry which is preliminary data.</text>
</comment>
<feature type="transmembrane region" description="Helical" evidence="1">
    <location>
        <begin position="66"/>
        <end position="90"/>
    </location>
</feature>
<keyword evidence="4" id="KW-1185">Reference proteome</keyword>
<dbReference type="InterPro" id="IPR045340">
    <property type="entry name" value="DUF6533"/>
</dbReference>
<sequence length="337" mass="37693">MSDGSQSSPPNPSTPLAFLPPDLAYQVTVAIYVLVASLAILIWDFISNLKADIRMLTRYRVTPSIFVYFISRFSSLAYLLAFTIILTAPLQHCDNFPRVAVLYAVAIPSTSLLFLFRVASLYTWNKTVAVLFSVLWLAVVGTTHYCRVDSHLEPYVALSCITLFVYNLLVFSAAGWRLLYLSEVEPSIANDSIKVKVFGRYLPAFSRAVLEDGQAHYLATVTLNLVTTALFLDHSFPVIYRSFIGVPNLVVMNTMACHVYRQIKFGVYRNSKSDPLFLLGCLEPRPCSPLATPPPPTRRLTFLIMGLKRRFNTDRPTALQYGKSELDSRKCSLGHGA</sequence>
<feature type="transmembrane region" description="Helical" evidence="1">
    <location>
        <begin position="128"/>
        <end position="144"/>
    </location>
</feature>
<protein>
    <recommendedName>
        <fullName evidence="2">DUF6533 domain-containing protein</fullName>
    </recommendedName>
</protein>
<evidence type="ECO:0000259" key="2">
    <source>
        <dbReference type="Pfam" id="PF20151"/>
    </source>
</evidence>
<proteinExistence type="predicted"/>
<feature type="transmembrane region" description="Helical" evidence="1">
    <location>
        <begin position="96"/>
        <end position="116"/>
    </location>
</feature>
<feature type="transmembrane region" description="Helical" evidence="1">
    <location>
        <begin position="23"/>
        <end position="46"/>
    </location>
</feature>
<evidence type="ECO:0000313" key="3">
    <source>
        <dbReference type="EMBL" id="KAF8898043.1"/>
    </source>
</evidence>
<keyword evidence="1" id="KW-0812">Transmembrane</keyword>
<reference evidence="3" key="1">
    <citation type="submission" date="2020-11" db="EMBL/GenBank/DDBJ databases">
        <authorList>
            <consortium name="DOE Joint Genome Institute"/>
            <person name="Ahrendt S."/>
            <person name="Riley R."/>
            <person name="Andreopoulos W."/>
            <person name="LaButti K."/>
            <person name="Pangilinan J."/>
            <person name="Ruiz-duenas F.J."/>
            <person name="Barrasa J.M."/>
            <person name="Sanchez-Garcia M."/>
            <person name="Camarero S."/>
            <person name="Miyauchi S."/>
            <person name="Serrano A."/>
            <person name="Linde D."/>
            <person name="Babiker R."/>
            <person name="Drula E."/>
            <person name="Ayuso-Fernandez I."/>
            <person name="Pacheco R."/>
            <person name="Padilla G."/>
            <person name="Ferreira P."/>
            <person name="Barriuso J."/>
            <person name="Kellner H."/>
            <person name="Castanera R."/>
            <person name="Alfaro M."/>
            <person name="Ramirez L."/>
            <person name="Pisabarro A.G."/>
            <person name="Kuo A."/>
            <person name="Tritt A."/>
            <person name="Lipzen A."/>
            <person name="He G."/>
            <person name="Yan M."/>
            <person name="Ng V."/>
            <person name="Cullen D."/>
            <person name="Martin F."/>
            <person name="Rosso M.-N."/>
            <person name="Henrissat B."/>
            <person name="Hibbett D."/>
            <person name="Martinez A.T."/>
            <person name="Grigoriev I.V."/>
        </authorList>
    </citation>
    <scope>NUCLEOTIDE SEQUENCE</scope>
    <source>
        <strain evidence="3">AH 44721</strain>
    </source>
</reference>
<dbReference type="Proteomes" id="UP000724874">
    <property type="component" value="Unassembled WGS sequence"/>
</dbReference>
<feature type="domain" description="DUF6533" evidence="2">
    <location>
        <begin position="32"/>
        <end position="76"/>
    </location>
</feature>
<keyword evidence="1" id="KW-1133">Transmembrane helix</keyword>
<dbReference type="Pfam" id="PF20151">
    <property type="entry name" value="DUF6533"/>
    <property type="match status" value="1"/>
</dbReference>
<accession>A0A9P5NMX5</accession>
<organism evidence="3 4">
    <name type="scientific">Gymnopilus junonius</name>
    <name type="common">Spectacular rustgill mushroom</name>
    <name type="synonym">Gymnopilus spectabilis subsp. junonius</name>
    <dbReference type="NCBI Taxonomy" id="109634"/>
    <lineage>
        <taxon>Eukaryota</taxon>
        <taxon>Fungi</taxon>
        <taxon>Dikarya</taxon>
        <taxon>Basidiomycota</taxon>
        <taxon>Agaricomycotina</taxon>
        <taxon>Agaricomycetes</taxon>
        <taxon>Agaricomycetidae</taxon>
        <taxon>Agaricales</taxon>
        <taxon>Agaricineae</taxon>
        <taxon>Hymenogastraceae</taxon>
        <taxon>Gymnopilus</taxon>
    </lineage>
</organism>